<reference evidence="1 2" key="1">
    <citation type="submission" date="2018-06" db="EMBL/GenBank/DDBJ databases">
        <title>Isolation of heavy metals resistant Paenibacillus silvae NC2 from Gold-Copper mine in ZiJin, China.</title>
        <authorList>
            <person name="Xu J."/>
            <person name="Mazhar H.S."/>
            <person name="Rensing C."/>
        </authorList>
    </citation>
    <scope>NUCLEOTIDE SEQUENCE [LARGE SCALE GENOMIC DNA]</scope>
    <source>
        <strain evidence="1 2">NC2</strain>
    </source>
</reference>
<dbReference type="AlphaFoldDB" id="A0A2W6NNL4"/>
<name>A0A2W6NNL4_9BACL</name>
<organism evidence="1 2">
    <name type="scientific">Paenibacillus silvae</name>
    <dbReference type="NCBI Taxonomy" id="1325358"/>
    <lineage>
        <taxon>Bacteria</taxon>
        <taxon>Bacillati</taxon>
        <taxon>Bacillota</taxon>
        <taxon>Bacilli</taxon>
        <taxon>Bacillales</taxon>
        <taxon>Paenibacillaceae</taxon>
        <taxon>Paenibacillus</taxon>
    </lineage>
</organism>
<evidence type="ECO:0000313" key="2">
    <source>
        <dbReference type="Proteomes" id="UP000249204"/>
    </source>
</evidence>
<evidence type="ECO:0000313" key="1">
    <source>
        <dbReference type="EMBL" id="PZT57355.1"/>
    </source>
</evidence>
<comment type="caution">
    <text evidence="1">The sequence shown here is derived from an EMBL/GenBank/DDBJ whole genome shotgun (WGS) entry which is preliminary data.</text>
</comment>
<proteinExistence type="predicted"/>
<dbReference type="Proteomes" id="UP000249204">
    <property type="component" value="Unassembled WGS sequence"/>
</dbReference>
<dbReference type="EMBL" id="QKWW01000006">
    <property type="protein sequence ID" value="PZT57355.1"/>
    <property type="molecule type" value="Genomic_DNA"/>
</dbReference>
<gene>
    <name evidence="1" type="ORF">DN757_01485</name>
</gene>
<dbReference type="RefSeq" id="WP_111268507.1">
    <property type="nucleotide sequence ID" value="NZ_QKWW01000006.1"/>
</dbReference>
<sequence length="177" mass="21014">MSEMRYYKIKRDTKYDQAVKKHFELNSQWKQVYGKLSEAMGETITKMVQHPKFLTIDPTELTKDENKKAFKKDGTLKSNSKKAKEIEEQYKQIIEECGLAEYENLGTINFIYGVMRYSGESLKTFRTSEFDLYYKADFDIDERSKRTNRGESLLEEITEIEYTEKYLEEIKKKEQAA</sequence>
<protein>
    <submittedName>
        <fullName evidence="1">Uncharacterized protein</fullName>
    </submittedName>
</protein>
<accession>A0A2W6NNL4</accession>